<sequence length="308" mass="32703">MACVAAFGLGVAPAMAEYPEKPVEMVVPYAPGGSTDVLARKFAQYAEKYLGKPMVVVNKPGAGGQLGFTAISTAKADGYTIGWINSGIITNAITRPDVKFSVDTYDMVANLVTNPGVLSVTGDSGINTLEEFIAAAKKEKLTVSHEGVGGDDFLAVLQLEQAAGIELNKVAFNGDAEAKAALLGGHINAIEGNVSEQVEMASEGGLKPLVVWSKKTAADMPDVPTGAALGYNILSAASRGIAGPKGMEPEALEKLREVATKVANDPEFIEDLKKLNMPMDVMIGDEYLTFMKEQDKAYRDLWEKNPWM</sequence>
<dbReference type="SUPFAM" id="SSF53850">
    <property type="entry name" value="Periplasmic binding protein-like II"/>
    <property type="match status" value="1"/>
</dbReference>
<accession>K2NA45</accession>
<evidence type="ECO:0000313" key="3">
    <source>
        <dbReference type="Proteomes" id="UP000007374"/>
    </source>
</evidence>
<dbReference type="AlphaFoldDB" id="K2NA45"/>
<dbReference type="Pfam" id="PF03401">
    <property type="entry name" value="TctC"/>
    <property type="match status" value="1"/>
</dbReference>
<gene>
    <name evidence="2" type="ORF">NA8A_02110</name>
</gene>
<evidence type="ECO:0000256" key="1">
    <source>
        <dbReference type="ARBA" id="ARBA00006987"/>
    </source>
</evidence>
<dbReference type="PANTHER" id="PTHR42928">
    <property type="entry name" value="TRICARBOXYLATE-BINDING PROTEIN"/>
    <property type="match status" value="1"/>
</dbReference>
<proteinExistence type="inferred from homology"/>
<dbReference type="Gene3D" id="3.40.190.10">
    <property type="entry name" value="Periplasmic binding protein-like II"/>
    <property type="match status" value="1"/>
</dbReference>
<comment type="caution">
    <text evidence="2">The sequence shown here is derived from an EMBL/GenBank/DDBJ whole genome shotgun (WGS) entry which is preliminary data.</text>
</comment>
<dbReference type="PIRSF" id="PIRSF017082">
    <property type="entry name" value="YflP"/>
    <property type="match status" value="1"/>
</dbReference>
<comment type="similarity">
    <text evidence="1">Belongs to the UPF0065 (bug) family.</text>
</comment>
<name>K2NA45_9HYPH</name>
<organism evidence="2 3">
    <name type="scientific">Nitratireductor indicus C115</name>
    <dbReference type="NCBI Taxonomy" id="1231190"/>
    <lineage>
        <taxon>Bacteria</taxon>
        <taxon>Pseudomonadati</taxon>
        <taxon>Pseudomonadota</taxon>
        <taxon>Alphaproteobacteria</taxon>
        <taxon>Hyphomicrobiales</taxon>
        <taxon>Phyllobacteriaceae</taxon>
        <taxon>Nitratireductor</taxon>
    </lineage>
</organism>
<dbReference type="STRING" id="721133.SAMN05216176_102428"/>
<protein>
    <recommendedName>
        <fullName evidence="4">Tripartite tricarboxylate transporter substrate binding protein</fullName>
    </recommendedName>
</protein>
<dbReference type="InterPro" id="IPR042100">
    <property type="entry name" value="Bug_dom1"/>
</dbReference>
<evidence type="ECO:0008006" key="4">
    <source>
        <dbReference type="Google" id="ProtNLM"/>
    </source>
</evidence>
<dbReference type="eggNOG" id="COG3181">
    <property type="taxonomic scope" value="Bacteria"/>
</dbReference>
<dbReference type="Gene3D" id="3.40.190.150">
    <property type="entry name" value="Bordetella uptake gene, domain 1"/>
    <property type="match status" value="1"/>
</dbReference>
<dbReference type="CDD" id="cd07012">
    <property type="entry name" value="PBP2_Bug_TTT"/>
    <property type="match status" value="1"/>
</dbReference>
<dbReference type="PANTHER" id="PTHR42928:SF5">
    <property type="entry name" value="BLR1237 PROTEIN"/>
    <property type="match status" value="1"/>
</dbReference>
<dbReference type="EMBL" id="AMSI01000001">
    <property type="protein sequence ID" value="EKF44498.1"/>
    <property type="molecule type" value="Genomic_DNA"/>
</dbReference>
<reference evidence="2 3" key="1">
    <citation type="journal article" date="2012" name="J. Bacteriol.">
        <title>Genome Sequence of Nitratireductor indicus Type Strain C115.</title>
        <authorList>
            <person name="Lai Q."/>
            <person name="Li G."/>
            <person name="Yu Z."/>
            <person name="Shao Z."/>
        </authorList>
    </citation>
    <scope>NUCLEOTIDE SEQUENCE [LARGE SCALE GENOMIC DNA]</scope>
    <source>
        <strain evidence="2 3">C115</strain>
    </source>
</reference>
<dbReference type="Proteomes" id="UP000007374">
    <property type="component" value="Unassembled WGS sequence"/>
</dbReference>
<keyword evidence="3" id="KW-1185">Reference proteome</keyword>
<evidence type="ECO:0000313" key="2">
    <source>
        <dbReference type="EMBL" id="EKF44498.1"/>
    </source>
</evidence>
<dbReference type="InterPro" id="IPR005064">
    <property type="entry name" value="BUG"/>
</dbReference>
<dbReference type="PATRIC" id="fig|1231190.3.peg.446"/>